<name>A0A508AH45_9ACTO</name>
<feature type="transmembrane region" description="Helical" evidence="1">
    <location>
        <begin position="9"/>
        <end position="29"/>
    </location>
</feature>
<evidence type="ECO:0000313" key="2">
    <source>
        <dbReference type="EMBL" id="TQD45052.1"/>
    </source>
</evidence>
<dbReference type="AlphaFoldDB" id="A0A508AH45"/>
<evidence type="ECO:0000313" key="3">
    <source>
        <dbReference type="Proteomes" id="UP000319010"/>
    </source>
</evidence>
<reference evidence="2 3" key="1">
    <citation type="submission" date="2019-06" db="EMBL/GenBank/DDBJ databases">
        <title>Draft genome sequence of Actinomyces johnsonii CCUG 34287T.</title>
        <authorList>
            <person name="Salva-Serra F."/>
            <person name="Cardew S."/>
            <person name="Moore E."/>
        </authorList>
    </citation>
    <scope>NUCLEOTIDE SEQUENCE [LARGE SCALE GENOMIC DNA]</scope>
    <source>
        <strain evidence="2 3">CCUG 34287</strain>
    </source>
</reference>
<dbReference type="Proteomes" id="UP000319010">
    <property type="component" value="Unassembled WGS sequence"/>
</dbReference>
<evidence type="ECO:0000256" key="1">
    <source>
        <dbReference type="SAM" id="Phobius"/>
    </source>
</evidence>
<proteinExistence type="predicted"/>
<keyword evidence="1" id="KW-0472">Membrane</keyword>
<organism evidence="2 3">
    <name type="scientific">Actinomyces johnsonii</name>
    <dbReference type="NCBI Taxonomy" id="544581"/>
    <lineage>
        <taxon>Bacteria</taxon>
        <taxon>Bacillati</taxon>
        <taxon>Actinomycetota</taxon>
        <taxon>Actinomycetes</taxon>
        <taxon>Actinomycetales</taxon>
        <taxon>Actinomycetaceae</taxon>
        <taxon>Actinomyces</taxon>
    </lineage>
</organism>
<keyword evidence="1" id="KW-1133">Transmembrane helix</keyword>
<keyword evidence="1" id="KW-0812">Transmembrane</keyword>
<comment type="caution">
    <text evidence="2">The sequence shown here is derived from an EMBL/GenBank/DDBJ whole genome shotgun (WGS) entry which is preliminary data.</text>
</comment>
<accession>A0A508AH45</accession>
<feature type="transmembrane region" description="Helical" evidence="1">
    <location>
        <begin position="35"/>
        <end position="58"/>
    </location>
</feature>
<protein>
    <submittedName>
        <fullName evidence="2">Uncharacterized protein</fullName>
    </submittedName>
</protein>
<sequence>MFSLSAPEAAFILLHVAGMVSALYIFVSARGVRSAVVLLCAFSLPILGSVGAVTLAAGRLRTRYADLRSGEGDA</sequence>
<dbReference type="EMBL" id="VICB01000001">
    <property type="protein sequence ID" value="TQD45052.1"/>
    <property type="molecule type" value="Genomic_DNA"/>
</dbReference>
<gene>
    <name evidence="2" type="ORF">FK256_00285</name>
</gene>